<gene>
    <name evidence="1" type="ORF">FNW17_06050</name>
</gene>
<proteinExistence type="predicted"/>
<accession>A0A553CP83</accession>
<dbReference type="AlphaFoldDB" id="A0A553CP83"/>
<dbReference type="RefSeq" id="WP_144071137.1">
    <property type="nucleotide sequence ID" value="NZ_VJZR01000003.1"/>
</dbReference>
<dbReference type="Proteomes" id="UP000318585">
    <property type="component" value="Unassembled WGS sequence"/>
</dbReference>
<protein>
    <submittedName>
        <fullName evidence="1">Uncharacterized protein</fullName>
    </submittedName>
</protein>
<comment type="caution">
    <text evidence="1">The sequence shown here is derived from an EMBL/GenBank/DDBJ whole genome shotgun (WGS) entry which is preliminary data.</text>
</comment>
<dbReference type="EMBL" id="VJZR01000003">
    <property type="protein sequence ID" value="TRX22231.1"/>
    <property type="molecule type" value="Genomic_DNA"/>
</dbReference>
<evidence type="ECO:0000313" key="2">
    <source>
        <dbReference type="Proteomes" id="UP000318585"/>
    </source>
</evidence>
<evidence type="ECO:0000313" key="1">
    <source>
        <dbReference type="EMBL" id="TRX22231.1"/>
    </source>
</evidence>
<dbReference type="OrthoDB" id="1398978at2"/>
<sequence>MAYPFCVSENYNLTEKVYIAARICNGKIVPKVPSNFMKISSFVCGTETSNKTTTHFNAIADQAVSENGWAIYLFHGIDNDGGYSPIESTELRNHLQYLKTNKESFWIETFVNVVKYIKERQAATIQQTRSNKNVIAAKLIDNLDNSIYNYSITLKKEIPMSWNKIIVKQNNSPIDFKIITESSKKYTIINAIPDAGEIQIIKTKK</sequence>
<reference evidence="1 2" key="1">
    <citation type="submission" date="2019-07" db="EMBL/GenBank/DDBJ databases">
        <title>Novel species of Flavobacterium.</title>
        <authorList>
            <person name="Liu Q."/>
            <person name="Xin Y.-H."/>
        </authorList>
    </citation>
    <scope>NUCLEOTIDE SEQUENCE [LARGE SCALE GENOMIC DNA]</scope>
    <source>
        <strain evidence="1 2">LB3P56</strain>
    </source>
</reference>
<keyword evidence="2" id="KW-1185">Reference proteome</keyword>
<organism evidence="1 2">
    <name type="scientific">Flavobacterium franklandianum</name>
    <dbReference type="NCBI Taxonomy" id="2594430"/>
    <lineage>
        <taxon>Bacteria</taxon>
        <taxon>Pseudomonadati</taxon>
        <taxon>Bacteroidota</taxon>
        <taxon>Flavobacteriia</taxon>
        <taxon>Flavobacteriales</taxon>
        <taxon>Flavobacteriaceae</taxon>
        <taxon>Flavobacterium</taxon>
    </lineage>
</organism>
<name>A0A553CP83_9FLAO</name>